<feature type="compositionally biased region" description="Basic and acidic residues" evidence="1">
    <location>
        <begin position="1410"/>
        <end position="1424"/>
    </location>
</feature>
<feature type="domain" description="Sacsin/Nov" evidence="2">
    <location>
        <begin position="24"/>
        <end position="149"/>
    </location>
</feature>
<dbReference type="EMBL" id="KN833023">
    <property type="protein sequence ID" value="KIM77656.1"/>
    <property type="molecule type" value="Genomic_DNA"/>
</dbReference>
<keyword evidence="4" id="KW-1185">Reference proteome</keyword>
<feature type="compositionally biased region" description="Pro residues" evidence="1">
    <location>
        <begin position="1453"/>
        <end position="1466"/>
    </location>
</feature>
<evidence type="ECO:0000313" key="4">
    <source>
        <dbReference type="Proteomes" id="UP000054166"/>
    </source>
</evidence>
<evidence type="ECO:0000256" key="1">
    <source>
        <dbReference type="SAM" id="MobiDB-lite"/>
    </source>
</evidence>
<proteinExistence type="predicted"/>
<feature type="compositionally biased region" description="Polar residues" evidence="1">
    <location>
        <begin position="1542"/>
        <end position="1554"/>
    </location>
</feature>
<dbReference type="STRING" id="765440.A0A0C3FCW2"/>
<accession>A0A0C3FCW2</accession>
<dbReference type="Pfam" id="PF25794">
    <property type="entry name" value="SACS"/>
    <property type="match status" value="1"/>
</dbReference>
<evidence type="ECO:0000313" key="3">
    <source>
        <dbReference type="EMBL" id="KIM77656.1"/>
    </source>
</evidence>
<dbReference type="SUPFAM" id="SSF55874">
    <property type="entry name" value="ATPase domain of HSP90 chaperone/DNA topoisomerase II/histidine kinase"/>
    <property type="match status" value="1"/>
</dbReference>
<protein>
    <recommendedName>
        <fullName evidence="2">Sacsin/Nov domain-containing protein</fullName>
    </recommendedName>
</protein>
<feature type="region of interest" description="Disordered" evidence="1">
    <location>
        <begin position="1180"/>
        <end position="1201"/>
    </location>
</feature>
<reference evidence="4" key="2">
    <citation type="submission" date="2015-01" db="EMBL/GenBank/DDBJ databases">
        <title>Evolutionary Origins and Diversification of the Mycorrhizal Mutualists.</title>
        <authorList>
            <consortium name="DOE Joint Genome Institute"/>
            <consortium name="Mycorrhizal Genomics Consortium"/>
            <person name="Kohler A."/>
            <person name="Kuo A."/>
            <person name="Nagy L.G."/>
            <person name="Floudas D."/>
            <person name="Copeland A."/>
            <person name="Barry K.W."/>
            <person name="Cichocki N."/>
            <person name="Veneault-Fourrey C."/>
            <person name="LaButti K."/>
            <person name="Lindquist E.A."/>
            <person name="Lipzen A."/>
            <person name="Lundell T."/>
            <person name="Morin E."/>
            <person name="Murat C."/>
            <person name="Riley R."/>
            <person name="Ohm R."/>
            <person name="Sun H."/>
            <person name="Tunlid A."/>
            <person name="Henrissat B."/>
            <person name="Grigoriev I.V."/>
            <person name="Hibbett D.S."/>
            <person name="Martin F."/>
        </authorList>
    </citation>
    <scope>NUCLEOTIDE SEQUENCE [LARGE SCALE GENOMIC DNA]</scope>
    <source>
        <strain evidence="4">F 1598</strain>
    </source>
</reference>
<gene>
    <name evidence="3" type="ORF">PILCRDRAFT_825245</name>
</gene>
<reference evidence="3 4" key="1">
    <citation type="submission" date="2014-04" db="EMBL/GenBank/DDBJ databases">
        <authorList>
            <consortium name="DOE Joint Genome Institute"/>
            <person name="Kuo A."/>
            <person name="Tarkka M."/>
            <person name="Buscot F."/>
            <person name="Kohler A."/>
            <person name="Nagy L.G."/>
            <person name="Floudas D."/>
            <person name="Copeland A."/>
            <person name="Barry K.W."/>
            <person name="Cichocki N."/>
            <person name="Veneault-Fourrey C."/>
            <person name="LaButti K."/>
            <person name="Lindquist E.A."/>
            <person name="Lipzen A."/>
            <person name="Lundell T."/>
            <person name="Morin E."/>
            <person name="Murat C."/>
            <person name="Sun H."/>
            <person name="Tunlid A."/>
            <person name="Henrissat B."/>
            <person name="Grigoriev I.V."/>
            <person name="Hibbett D.S."/>
            <person name="Martin F."/>
            <person name="Nordberg H.P."/>
            <person name="Cantor M.N."/>
            <person name="Hua S.X."/>
        </authorList>
    </citation>
    <scope>NUCLEOTIDE SEQUENCE [LARGE SCALE GENOMIC DNA]</scope>
    <source>
        <strain evidence="3 4">F 1598</strain>
    </source>
</reference>
<dbReference type="Proteomes" id="UP000054166">
    <property type="component" value="Unassembled WGS sequence"/>
</dbReference>
<feature type="compositionally biased region" description="Polar residues" evidence="1">
    <location>
        <begin position="1518"/>
        <end position="1529"/>
    </location>
</feature>
<dbReference type="InterPro" id="IPR036890">
    <property type="entry name" value="HATPase_C_sf"/>
</dbReference>
<dbReference type="Pfam" id="PF12449">
    <property type="entry name" value="DUF3684"/>
    <property type="match status" value="1"/>
</dbReference>
<dbReference type="InterPro" id="IPR022155">
    <property type="entry name" value="DUF3684"/>
</dbReference>
<dbReference type="InParanoid" id="A0A0C3FCW2"/>
<dbReference type="PANTHER" id="PTHR47839">
    <property type="entry name" value="DOMAIN PROTEIN, PUTATIVE (AFU_ORTHOLOGUE AFUA_6G04830)-RELATED"/>
    <property type="match status" value="1"/>
</dbReference>
<dbReference type="PANTHER" id="PTHR47839:SF1">
    <property type="entry name" value="DOMAIN PROTEIN, PUTATIVE (AFU_ORTHOLOGUE AFUA_6G04830)-RELATED"/>
    <property type="match status" value="1"/>
</dbReference>
<dbReference type="InterPro" id="IPR020575">
    <property type="entry name" value="Hsp90_N"/>
</dbReference>
<dbReference type="Gene3D" id="3.30.565.10">
    <property type="entry name" value="Histidine kinase-like ATPase, C-terminal domain"/>
    <property type="match status" value="1"/>
</dbReference>
<feature type="region of interest" description="Disordered" evidence="1">
    <location>
        <begin position="1410"/>
        <end position="1485"/>
    </location>
</feature>
<dbReference type="HOGENOM" id="CLU_001744_1_0_1"/>
<name>A0A0C3FCW2_PILCF</name>
<evidence type="ECO:0000259" key="2">
    <source>
        <dbReference type="Pfam" id="PF25794"/>
    </source>
</evidence>
<sequence length="1739" mass="194372">MVHTRDALWESGHDESVEVNQRALIDKVLARYSGEFTVFRELLQNSDDAQSKAVEIRFETQAYMDRNSQTQGLEGADAGTKELPDLKTTPVHHWIFKNNGILFRDQDWGRLKKIAEGNPDEEKIGAFGVGFYSLFSVTEEPFVKSGDQWMGFYWKDKKDQLYARRGTLPAAEGSLNPWTSFEMALREAAPIPGAFDFTRFVASSITFMTHLSEVSIYFDDKRLAKLTKATGVPRTLEIPKGLKRSSASNIMNATGIKSTPLHIKADVMRWVYAAGTTKNRPLPTITKPIKVSHGGFLSTFSSFFSTSGASTPQRVVTPLPAEPVVEVDPLTGIESQVTLSVFSADVDVRLSTKMSAELHRSTKKNPPSKLTFQLIYTAKDEYDASIKEDEKQPFVTGSVFQGLRADLDGSGSARIFIGHATGQTTGIGGHMAARFIPTVERESIDLIDRTVATWNKELLYIGGFVARAAYELELDNIRTLWQGVMAYGSPKSELQSWLCGRALHALKFFTFHPSTPSSDVSAALEAAFFACSSPNSFPIMSTAGVGITTEVRLPDPTFSAFVKQLAVLPDEVLMEAKRMVTTLQARGMIKDIKWPDVLDELRKRPLPEEEMIACLKWWIGLHKQGGTPDLLRIRTDLLNAAVLVMDTSSEGILPLNSVQTFLNMRNMGSLVPVNDGAPLPKYLLPLNVSRHFDPVDLQTSFPWRELSIIDWLQHVINPEVTSADVQHDVTRSAPWAERVFQVLARAWPSLSKADQNNICMLLNYKTCVPTSSGFKRPDESYLQNANVFKDLPIVTLPSGTIIKGQLEKVFIAMGVRKHVELQIVFDRMIKTGDWTVADLIKYLVNVQTTLSAAEMEKLQATYAFVKENDEQKTRYRAMDLYEPLDSLRQLGLPIIDWGTNIKWKGASEEAKFLYKLGLRRSPHLKIIISLCASNDSQIRPLALKYFLNNHAGRYSDFDPSDFSDLAFVPALDQTTPRMGKHKEVFSSPEWASLGFLIAHPSLNAEALTKLKIKDRPEPSALVNLLSKTPPKDEATAQQWFGALAGHISDFSLMELKRLSEMLIVPAKHTLRIGKETSGLRWLPPNQCYFAGDSHAQFHSKLFSFIDFGSRANNFLRACGTKNEPSVEEVSRILLDNPHRFYELADGRDNFLIELRNIAVNRRQISSTTLTRMKKAPILLGSQRKRHQTTEKGSQSNSADLDEDDWDLQYDLRRADQIVIVDDNNGYQIFGDQIFTAPQEDIIENFYTELGSRRLSSLIREDYKTASEIKNSKVATETRSLILERLPLFLHEHTHSRPRISYSWLTEEKNFLVKTFGKLTVTKSLNYGDVRLSRGQDSSAAARRLGYGPIELWLAGHSQVDMYEVATSLCRLLFEAPKVNDALLLMTILSTDLKSLKRRGYNVDRILRQQKAERQAAEDTARTRAENTALISKPSPDIHSRPPPPIPKTSTRPVSPPELPPPTPPKFPGSFDPDKSSSNSPLDLVKLGAKPGSAIIQNWKRKLGIDSHRPDGGVGPSLPVSNGTAIGTNASPGPSGQIQSSGRRPNTSAVTPQSNITSNIDMAIKACTQEQGHLLRNRDRMQMVKESLDEGYCDISGRVGDLDLVGEMGSVNIFVSRDAPQLQSIMTTKHDIIARFIHVITPLGQIYKLPLTSLHIFYDQGGDLIAFNRNASIFLNLRYYEAWHDADVLSGNLSSAYISWFFTLAHEIAHNLVQPHNSEHEFYFSAICEAHIIPFGRLLG</sequence>
<feature type="region of interest" description="Disordered" evidence="1">
    <location>
        <begin position="1505"/>
        <end position="1554"/>
    </location>
</feature>
<feature type="compositionally biased region" description="Low complexity" evidence="1">
    <location>
        <begin position="1530"/>
        <end position="1541"/>
    </location>
</feature>
<organism evidence="3 4">
    <name type="scientific">Piloderma croceum (strain F 1598)</name>
    <dbReference type="NCBI Taxonomy" id="765440"/>
    <lineage>
        <taxon>Eukaryota</taxon>
        <taxon>Fungi</taxon>
        <taxon>Dikarya</taxon>
        <taxon>Basidiomycota</taxon>
        <taxon>Agaricomycotina</taxon>
        <taxon>Agaricomycetes</taxon>
        <taxon>Agaricomycetidae</taxon>
        <taxon>Atheliales</taxon>
        <taxon>Atheliaceae</taxon>
        <taxon>Piloderma</taxon>
    </lineage>
</organism>
<dbReference type="OrthoDB" id="10031156at2759"/>
<dbReference type="InterPro" id="IPR058210">
    <property type="entry name" value="SACS/Nov_dom"/>
</dbReference>
<dbReference type="PRINTS" id="PR00775">
    <property type="entry name" value="HEATSHOCK90"/>
</dbReference>